<dbReference type="EMBL" id="QPMK01000006">
    <property type="protein sequence ID" value="RDD66392.1"/>
    <property type="molecule type" value="Genomic_DNA"/>
</dbReference>
<accession>A0A369TNF6</accession>
<proteinExistence type="predicted"/>
<gene>
    <name evidence="4" type="ORF">DU478_10810</name>
</gene>
<feature type="domain" description="DUF7867" evidence="3">
    <location>
        <begin position="165"/>
        <end position="417"/>
    </location>
</feature>
<dbReference type="Proteomes" id="UP000253977">
    <property type="component" value="Unassembled WGS sequence"/>
</dbReference>
<name>A0A369TNF6_9RHOB</name>
<dbReference type="OrthoDB" id="7863619at2"/>
<feature type="transmembrane region" description="Helical" evidence="1">
    <location>
        <begin position="20"/>
        <end position="38"/>
    </location>
</feature>
<dbReference type="AlphaFoldDB" id="A0A369TNF6"/>
<organism evidence="4 5">
    <name type="scientific">Thalassococcus profundi</name>
    <dbReference type="NCBI Taxonomy" id="2282382"/>
    <lineage>
        <taxon>Bacteria</taxon>
        <taxon>Pseudomonadati</taxon>
        <taxon>Pseudomonadota</taxon>
        <taxon>Alphaproteobacteria</taxon>
        <taxon>Rhodobacterales</taxon>
        <taxon>Roseobacteraceae</taxon>
        <taxon>Thalassococcus</taxon>
    </lineage>
</organism>
<dbReference type="Pfam" id="PF09977">
    <property type="entry name" value="Tad_C"/>
    <property type="match status" value="1"/>
</dbReference>
<protein>
    <submittedName>
        <fullName evidence="4">Uncharacterized protein</fullName>
    </submittedName>
</protein>
<evidence type="ECO:0000259" key="2">
    <source>
        <dbReference type="Pfam" id="PF09977"/>
    </source>
</evidence>
<keyword evidence="1" id="KW-0812">Transmembrane</keyword>
<sequence length="435" mass="46307">MGRPILRRWLRDETGSLTILSIYFLMITLIMGGLAIDFSNRAAKATKMQTATDAVAHAALLSRVTASAQVAKARAIEIARANLSVDLHGDAIRAEDIEFGRWDTDSASFTADADARDAVRVTARRIAARGNFVDNLMLHVVGYAGFEVETSTVFRMWEPPCFLNGFMARRVVDTQSNNVFGEYFCMHGNDHVSLNSNSLFRTGSVVSMPDLADLSVPASGMESNLGLAEALRAAWYPFTVLDRMDDAIADLLAGGTTYAPGLISGTGGIALSGRKFDAGSFESDRLHTALTCGGNQSITFQAGIYEDFILVTNCKVKFNQGVELRGVIIASTNTDPKAFNSPSSLVLGLDDNCAPGGGAVLLTYGGFSVAADLAVHGSQVVALKDIDFAAQATGIKGVSMIAGNDVNTTSNVQMNGCPPEGVDHVLTERVLRMAE</sequence>
<evidence type="ECO:0000259" key="3">
    <source>
        <dbReference type="Pfam" id="PF25269"/>
    </source>
</evidence>
<dbReference type="InterPro" id="IPR018705">
    <property type="entry name" value="DUF2134_membrane"/>
</dbReference>
<keyword evidence="5" id="KW-1185">Reference proteome</keyword>
<feature type="domain" description="DUF2134" evidence="2">
    <location>
        <begin position="58"/>
        <end position="149"/>
    </location>
</feature>
<comment type="caution">
    <text evidence="4">The sequence shown here is derived from an EMBL/GenBank/DDBJ whole genome shotgun (WGS) entry which is preliminary data.</text>
</comment>
<evidence type="ECO:0000256" key="1">
    <source>
        <dbReference type="SAM" id="Phobius"/>
    </source>
</evidence>
<evidence type="ECO:0000313" key="5">
    <source>
        <dbReference type="Proteomes" id="UP000253977"/>
    </source>
</evidence>
<dbReference type="RefSeq" id="WP_114510964.1">
    <property type="nucleotide sequence ID" value="NZ_QPMK01000006.1"/>
</dbReference>
<evidence type="ECO:0000313" key="4">
    <source>
        <dbReference type="EMBL" id="RDD66392.1"/>
    </source>
</evidence>
<keyword evidence="1" id="KW-1133">Transmembrane helix</keyword>
<dbReference type="Pfam" id="PF25269">
    <property type="entry name" value="DUF7867"/>
    <property type="match status" value="1"/>
</dbReference>
<dbReference type="InterPro" id="IPR057189">
    <property type="entry name" value="DUF7867"/>
</dbReference>
<reference evidence="4 5" key="1">
    <citation type="submission" date="2018-07" db="EMBL/GenBank/DDBJ databases">
        <title>Thalassococcus profundi sp. nov., a marine bacterium isolated from deep seawater of Okinawa Trough.</title>
        <authorList>
            <person name="Yu M."/>
        </authorList>
    </citation>
    <scope>NUCLEOTIDE SEQUENCE [LARGE SCALE GENOMIC DNA]</scope>
    <source>
        <strain evidence="4 5">WRAS1</strain>
    </source>
</reference>
<keyword evidence="1" id="KW-0472">Membrane</keyword>